<dbReference type="Proteomes" id="UP001224890">
    <property type="component" value="Unassembled WGS sequence"/>
</dbReference>
<dbReference type="GeneID" id="85450088"/>
<name>A0AAJ0B1I1_9PEZI</name>
<organism evidence="1 2">
    <name type="scientific">Colletotrichum godetiae</name>
    <dbReference type="NCBI Taxonomy" id="1209918"/>
    <lineage>
        <taxon>Eukaryota</taxon>
        <taxon>Fungi</taxon>
        <taxon>Dikarya</taxon>
        <taxon>Ascomycota</taxon>
        <taxon>Pezizomycotina</taxon>
        <taxon>Sordariomycetes</taxon>
        <taxon>Hypocreomycetidae</taxon>
        <taxon>Glomerellales</taxon>
        <taxon>Glomerellaceae</taxon>
        <taxon>Colletotrichum</taxon>
        <taxon>Colletotrichum acutatum species complex</taxon>
    </lineage>
</organism>
<dbReference type="AlphaFoldDB" id="A0AAJ0B1I1"/>
<accession>A0AAJ0B1I1</accession>
<evidence type="ECO:0000313" key="1">
    <source>
        <dbReference type="EMBL" id="KAK1700718.1"/>
    </source>
</evidence>
<sequence>MQSSSTRVSASRFRTVPYHAIFRVLGALFSISSCLAAPDITTTSGRPKYEGRRSDSLHLAPCNGDCIGATAAVRRPRAGRRMEMQSNMPSVNWYGWNGL</sequence>
<dbReference type="PROSITE" id="PS51257">
    <property type="entry name" value="PROKAR_LIPOPROTEIN"/>
    <property type="match status" value="1"/>
</dbReference>
<proteinExistence type="predicted"/>
<gene>
    <name evidence="1" type="ORF">BDP55DRAFT_141317</name>
</gene>
<evidence type="ECO:0000313" key="2">
    <source>
        <dbReference type="Proteomes" id="UP001224890"/>
    </source>
</evidence>
<keyword evidence="2" id="KW-1185">Reference proteome</keyword>
<comment type="caution">
    <text evidence="1">The sequence shown here is derived from an EMBL/GenBank/DDBJ whole genome shotgun (WGS) entry which is preliminary data.</text>
</comment>
<dbReference type="EMBL" id="JAHMHR010000002">
    <property type="protein sequence ID" value="KAK1700718.1"/>
    <property type="molecule type" value="Genomic_DNA"/>
</dbReference>
<reference evidence="1" key="1">
    <citation type="submission" date="2021-06" db="EMBL/GenBank/DDBJ databases">
        <title>Comparative genomics, transcriptomics and evolutionary studies reveal genomic signatures of adaptation to plant cell wall in hemibiotrophic fungi.</title>
        <authorList>
            <consortium name="DOE Joint Genome Institute"/>
            <person name="Baroncelli R."/>
            <person name="Diaz J.F."/>
            <person name="Benocci T."/>
            <person name="Peng M."/>
            <person name="Battaglia E."/>
            <person name="Haridas S."/>
            <person name="Andreopoulos W."/>
            <person name="Labutti K."/>
            <person name="Pangilinan J."/>
            <person name="Floch G.L."/>
            <person name="Makela M.R."/>
            <person name="Henrissat B."/>
            <person name="Grigoriev I.V."/>
            <person name="Crouch J.A."/>
            <person name="De Vries R.P."/>
            <person name="Sukno S.A."/>
            <person name="Thon M.R."/>
        </authorList>
    </citation>
    <scope>NUCLEOTIDE SEQUENCE</scope>
    <source>
        <strain evidence="1">CBS 193.32</strain>
    </source>
</reference>
<dbReference type="RefSeq" id="XP_060436475.1">
    <property type="nucleotide sequence ID" value="XM_060565562.1"/>
</dbReference>
<protein>
    <submittedName>
        <fullName evidence="1">Uncharacterized protein</fullName>
    </submittedName>
</protein>